<feature type="compositionally biased region" description="Low complexity" evidence="5">
    <location>
        <begin position="684"/>
        <end position="700"/>
    </location>
</feature>
<feature type="compositionally biased region" description="Polar residues" evidence="5">
    <location>
        <begin position="145"/>
        <end position="185"/>
    </location>
</feature>
<dbReference type="STRING" id="1676925.ENSPKIP00000023390"/>
<evidence type="ECO:0000256" key="3">
    <source>
        <dbReference type="ARBA" id="ARBA00022771"/>
    </source>
</evidence>
<feature type="region of interest" description="Disordered" evidence="5">
    <location>
        <begin position="574"/>
        <end position="627"/>
    </location>
</feature>
<feature type="region of interest" description="Disordered" evidence="5">
    <location>
        <begin position="128"/>
        <end position="203"/>
    </location>
</feature>
<feature type="region of interest" description="Disordered" evidence="5">
    <location>
        <begin position="1568"/>
        <end position="1618"/>
    </location>
</feature>
<feature type="region of interest" description="Disordered" evidence="5">
    <location>
        <begin position="883"/>
        <end position="903"/>
    </location>
</feature>
<feature type="compositionally biased region" description="Polar residues" evidence="5">
    <location>
        <begin position="607"/>
        <end position="627"/>
    </location>
</feature>
<dbReference type="PANTHER" id="PTHR14955">
    <property type="entry name" value="RETINOIC ACID INDUCED 1/TRANSCRIPTION FACTOR 20"/>
    <property type="match status" value="1"/>
</dbReference>
<feature type="region of interest" description="Disordered" evidence="5">
    <location>
        <begin position="1492"/>
        <end position="1549"/>
    </location>
</feature>
<feature type="region of interest" description="Disordered" evidence="5">
    <location>
        <begin position="820"/>
        <end position="852"/>
    </location>
</feature>
<feature type="domain" description="PHD-type" evidence="6">
    <location>
        <begin position="2402"/>
        <end position="2516"/>
    </location>
</feature>
<feature type="compositionally biased region" description="Polar residues" evidence="5">
    <location>
        <begin position="8"/>
        <end position="19"/>
    </location>
</feature>
<proteinExistence type="predicted"/>
<feature type="compositionally biased region" description="Polar residues" evidence="5">
    <location>
        <begin position="1492"/>
        <end position="1505"/>
    </location>
</feature>
<feature type="compositionally biased region" description="Basic and acidic residues" evidence="5">
    <location>
        <begin position="1232"/>
        <end position="1243"/>
    </location>
</feature>
<feature type="compositionally biased region" description="Low complexity" evidence="5">
    <location>
        <begin position="2338"/>
        <end position="2352"/>
    </location>
</feature>
<evidence type="ECO:0000256" key="5">
    <source>
        <dbReference type="SAM" id="MobiDB-lite"/>
    </source>
</evidence>
<organism evidence="7 8">
    <name type="scientific">Paramormyrops kingsleyae</name>
    <dbReference type="NCBI Taxonomy" id="1676925"/>
    <lineage>
        <taxon>Eukaryota</taxon>
        <taxon>Metazoa</taxon>
        <taxon>Chordata</taxon>
        <taxon>Craniata</taxon>
        <taxon>Vertebrata</taxon>
        <taxon>Euteleostomi</taxon>
        <taxon>Actinopterygii</taxon>
        <taxon>Neopterygii</taxon>
        <taxon>Teleostei</taxon>
        <taxon>Osteoglossocephala</taxon>
        <taxon>Osteoglossomorpha</taxon>
        <taxon>Osteoglossiformes</taxon>
        <taxon>Mormyridae</taxon>
        <taxon>Paramormyrops</taxon>
    </lineage>
</organism>
<feature type="region of interest" description="Disordered" evidence="5">
    <location>
        <begin position="650"/>
        <end position="711"/>
    </location>
</feature>
<feature type="compositionally biased region" description="Polar residues" evidence="5">
    <location>
        <begin position="1529"/>
        <end position="1541"/>
    </location>
</feature>
<feature type="region of interest" description="Disordered" evidence="5">
    <location>
        <begin position="37"/>
        <end position="56"/>
    </location>
</feature>
<feature type="compositionally biased region" description="Polar residues" evidence="5">
    <location>
        <begin position="841"/>
        <end position="852"/>
    </location>
</feature>
<feature type="region of interest" description="Disordered" evidence="5">
    <location>
        <begin position="240"/>
        <end position="260"/>
    </location>
</feature>
<feature type="region of interest" description="Disordered" evidence="5">
    <location>
        <begin position="1935"/>
        <end position="1966"/>
    </location>
</feature>
<feature type="compositionally biased region" description="Low complexity" evidence="5">
    <location>
        <begin position="379"/>
        <end position="388"/>
    </location>
</feature>
<feature type="region of interest" description="Disordered" evidence="5">
    <location>
        <begin position="324"/>
        <end position="415"/>
    </location>
</feature>
<feature type="compositionally biased region" description="Basic and acidic residues" evidence="5">
    <location>
        <begin position="1399"/>
        <end position="1415"/>
    </location>
</feature>
<feature type="region of interest" description="Disordered" evidence="5">
    <location>
        <begin position="1364"/>
        <end position="1449"/>
    </location>
</feature>
<reference evidence="7" key="2">
    <citation type="submission" date="2025-09" db="UniProtKB">
        <authorList>
            <consortium name="Ensembl"/>
        </authorList>
    </citation>
    <scope>IDENTIFICATION</scope>
</reference>
<evidence type="ECO:0000256" key="2">
    <source>
        <dbReference type="ARBA" id="ARBA00022723"/>
    </source>
</evidence>
<sequence>MPNEHAEVQQQTPRNTQNQHTHHQMSLHSSHASLMQGYGARSRGGGGGKGLQGSHLSENPYQKEAIDYYMSVSGKQSSRRGSQGLEYGVSFGYSDVGGQVPHQYRHAGNGPGSSVMSHYQLDYTASAATGGNSSSNSSKSGTGAFSPTHQYCLSQNPSVQSTPGHQMHPRQQGQDYSSHQPFPQRQQHRGYPLSGHRPLPQFSRVPLSNASAESARAYNFPPQRYLSGGATSNFECEISNSGSGNSKTGSNHGSVKPSNMAQFDSSRLSYSSSNYPAYDFHTSQSPHKQSVYSHRYTQNNLKPDYDSSNKIISSSLTSCSPYPKYPQASTASSNSHNSSMPQYVSQEIPKSVTQNQQPQVHPNFSPISNPSPAASGIQSPNCSSSPSPLLGASEGLGNSAVNPSELTSTTSIPNRRNSHNQILRAAPQLSPTPSSNSSVSSFGSSSGNVNTIGINASPSGSHSVLTQSQLGRGKICDENYSSLYPSSVDKLTRDPGINSLNALTSQVANIPNTVQHMLLSDSLISKNRGKDEPAYETGEHYQMLQNSHGLAANQEGSKTMSNSCSDSATRTVRMDMGGAQPDSGMNESTEVVKREGEENSSGGGDSMTRQTSGTSTESGYNHSSQNLAKQGLPLELVVGASKIKRQTLAFPRGNEHSIHSTSSSSPSSLPSSVEPSPNIPPPCTLSSFTSTSVSPSPTLKSPKEPIVRSIDRRNCNKLQENYDANGRKKKNQADQDITVTLEGSRSDMPRIGNDKLESHDKRKAEEAQKGSTTLSGKVEDCEKIVKTQNLDNPHKILKTGETQNTGGVGVIVSTRSEMTEHNTLLESPQGAPSAPQHLDNELQNSQNSTDKIHSSNAFKDARCVNGQGGGSICTLPSVNGTNIPPEPSYEQSPSCHHSGKQRSPYGYSELVGSMMDLKKAGSIETSTGKEANLRYESQHQPPLSYIPGQKKGMVPTGIMKLGRRGTIRDQDINPPVQQSSASILQEVLQGYHTEKTYDHTKNSVNVPDTHPQSQNMAHNLSRHSYGVSKSMMPRSLVPQTGLSQDHQASLPAAVPVKDYPLNLKQSSTTGIGQDPPPTSWAPVGMGRAHGESSGKSKMATSPNRPAAILPETTESSQQPPLKNINLADYLLPHRIPFTNPQTSSSAVQQLLLQDTEPIGGSDLPVKKPPMASSSSSSERCSVICDVSLQSTPEKEKDRHEDEVKETCKETGYTGASVIQQSHSTTLEGLQDNSKENKSEVKMETECSASKEVFSQNDNPTLYCGQLPEKKSAFRQQSRSPYTSVNTSTDNHSLSTGENRHINVSNVNPSHFHQAPRTLSSNLNLQASPSTRCQSNYPGIDGCGSHSGYGFENFRERSHFLSQIPPQHDIPSKFQFGNSQPNKKLQMYSHSHPHQYSQDTDDKREWEALHKNRISKDMMVSSSSGSSSQQYRSQAGMSSQASHSDPAGQPKLLHQQFSRQGSYYDMKIWNLSQSGREGGGTLECTQPVFQTNQTGVVTPGSDTSRGVTEKVKSFPSVPSSQKPSAHGSFAGSTVNLGTQQGRSPVKTERAGETNPLMMRRRVRSFISPIPAKRQHQDLPQQQRSTQTLYPSPLSNTASRHHDTGPSSPDVPHSGMAIPDANCNKLAQNMMLTSPSSQGKTNILPPRKGRGLKLEAIVQKITPNVKNNRSLTDFACTPLTGSSHTDLVHYNSDNQEQESCIGDSLSESVTGHGSSHSYLDEGLSLEEIMSYKGVEEIGPLAPTAYPCDLQQNPPIVKFGTSGNINRSAVEDLKQETHFSIEGHGPQFTEKDSSGEGKEELRLSTDFTLLGPLPPAPPLPCPVQASPPPSSSVLSDIQQFTNTYQQLETRRGEDSAESFLRKKLTDSGLGLGLDDYSSRDFYGPSSFHHNQHQRQCLLPRHPNSLQIHQQSPFGQTLSSMSNSSQLNELKPLETVVPKGYFPSGKKKGRPVGSVNKQKRAQVQSQNASINASPVISTPIQIPGPTATAETIPSTVTTTQISVPTSVTDTKESFEVPSNASQMLNMDIENKDVHPKVEFEQTDQGLCKEDDSQRAKLEEKQQKRRRRVGGLMGKEILQACAGTEEKCATGIFQDNRKSVFSPYIHVERKQEIGAVCTIVNEEQEKSKGEKKEGVKADNLLNLLSSEIKMDIDIEVVKEKTKMEQVDSSLLQSCTAGKTIPLSGYVLSGPVSTETGNSGQLLCCLCKKWANYKNLGDLYGPYYPPEYVASLPKNHPQIRNSLGTAKLGNKGADLGTCTTESTKQDTQQIEPQMLKPTLDTVYAGNEAEKQSTVTTTNATSTVDGGRVLENIDNVYNNMDLNQKSDPFPELTDIVSAVMKQELEQPQEQQNQDQLTEDTQPRPQHRKLTSHPRFKRRHRPGDDLPKTTQSNFKTSLPFQPPPQLLNQDPSEPLAHLAQLPEVPLDHNELWVHEGCIAWASGVFLVNGRLYGLQEALDGAMDTSCSYCEQVGAALGCYSKGCSLRCHYVCAIAGKNQKCNRNFVSAVKSILYFDPGKGCTKHIVIIVMIICVVLNIRSHSRLLPK</sequence>
<dbReference type="GO" id="GO:0008270">
    <property type="term" value="F:zinc ion binding"/>
    <property type="evidence" value="ECO:0007669"/>
    <property type="project" value="UniProtKB-KW"/>
</dbReference>
<evidence type="ECO:0000259" key="6">
    <source>
        <dbReference type="PROSITE" id="PS51805"/>
    </source>
</evidence>
<dbReference type="PROSITE" id="PS51805">
    <property type="entry name" value="EPHD"/>
    <property type="match status" value="1"/>
</dbReference>
<feature type="region of interest" description="Disordered" evidence="5">
    <location>
        <begin position="1157"/>
        <end position="1178"/>
    </location>
</feature>
<dbReference type="GO" id="GO:0006357">
    <property type="term" value="P:regulation of transcription by RNA polymerase II"/>
    <property type="evidence" value="ECO:0007669"/>
    <property type="project" value="TreeGrafter"/>
</dbReference>
<dbReference type="GeneTree" id="ENSGT00940000157896"/>
<keyword evidence="2" id="KW-0479">Metal-binding</keyword>
<accession>A0A3B3RZR3</accession>
<dbReference type="GO" id="GO:0005634">
    <property type="term" value="C:nucleus"/>
    <property type="evidence" value="ECO:0007669"/>
    <property type="project" value="TreeGrafter"/>
</dbReference>
<feature type="compositionally biased region" description="Low complexity" evidence="5">
    <location>
        <begin position="1420"/>
        <end position="1433"/>
    </location>
</feature>
<feature type="compositionally biased region" description="Low complexity" evidence="5">
    <location>
        <begin position="659"/>
        <end position="676"/>
    </location>
</feature>
<dbReference type="Gene3D" id="3.30.40.10">
    <property type="entry name" value="Zinc/RING finger domain, C3HC4 (zinc finger)"/>
    <property type="match status" value="1"/>
</dbReference>
<feature type="region of interest" description="Disordered" evidence="5">
    <location>
        <begin position="742"/>
        <end position="775"/>
    </location>
</feature>
<evidence type="ECO:0000256" key="4">
    <source>
        <dbReference type="ARBA" id="ARBA00022833"/>
    </source>
</evidence>
<feature type="region of interest" description="Disordered" evidence="5">
    <location>
        <begin position="1067"/>
        <end position="1103"/>
    </location>
</feature>
<feature type="compositionally biased region" description="Basic and acidic residues" evidence="5">
    <location>
        <begin position="744"/>
        <end position="768"/>
    </location>
</feature>
<keyword evidence="8" id="KW-1185">Reference proteome</keyword>
<feature type="compositionally biased region" description="Polar residues" evidence="5">
    <location>
        <begin position="1576"/>
        <end position="1596"/>
    </location>
</feature>
<feature type="compositionally biased region" description="Polar residues" evidence="5">
    <location>
        <begin position="399"/>
        <end position="415"/>
    </location>
</feature>
<dbReference type="Ensembl" id="ENSPKIT00000004074.1">
    <property type="protein sequence ID" value="ENSPKIP00000023390.1"/>
    <property type="gene ID" value="ENSPKIG00000007034.1"/>
</dbReference>
<dbReference type="InterPro" id="IPR013083">
    <property type="entry name" value="Znf_RING/FYVE/PHD"/>
</dbReference>
<feature type="region of interest" description="Disordered" evidence="5">
    <location>
        <begin position="1219"/>
        <end position="1243"/>
    </location>
</feature>
<feature type="region of interest" description="Disordered" evidence="5">
    <location>
        <begin position="1272"/>
        <end position="1296"/>
    </location>
</feature>
<feature type="compositionally biased region" description="Polar residues" evidence="5">
    <location>
        <begin position="1957"/>
        <end position="1966"/>
    </location>
</feature>
<protein>
    <submittedName>
        <fullName evidence="7">Transcription factor 20</fullName>
    </submittedName>
</protein>
<feature type="region of interest" description="Disordered" evidence="5">
    <location>
        <begin position="1"/>
        <end position="31"/>
    </location>
</feature>
<evidence type="ECO:0000256" key="1">
    <source>
        <dbReference type="ARBA" id="ARBA00022553"/>
    </source>
</evidence>
<feature type="compositionally biased region" description="Basic residues" evidence="5">
    <location>
        <begin position="2357"/>
        <end position="2373"/>
    </location>
</feature>
<feature type="compositionally biased region" description="Low complexity" evidence="5">
    <location>
        <begin position="128"/>
        <end position="144"/>
    </location>
</feature>
<feature type="compositionally biased region" description="Polar residues" evidence="5">
    <location>
        <begin position="1273"/>
        <end position="1296"/>
    </location>
</feature>
<feature type="compositionally biased region" description="Low complexity" evidence="5">
    <location>
        <begin position="240"/>
        <end position="254"/>
    </location>
</feature>
<name>A0A3B3RZR3_9TELE</name>
<dbReference type="InterPro" id="IPR052440">
    <property type="entry name" value="Trans_Reg/Chrom_Remod"/>
</dbReference>
<feature type="compositionally biased region" description="Gly residues" evidence="5">
    <location>
        <begin position="42"/>
        <end position="51"/>
    </location>
</feature>
<feature type="region of interest" description="Disordered" evidence="5">
    <location>
        <begin position="2337"/>
        <end position="2403"/>
    </location>
</feature>
<keyword evidence="4" id="KW-0862">Zinc</keyword>
<feature type="compositionally biased region" description="Polar residues" evidence="5">
    <location>
        <begin position="351"/>
        <end position="378"/>
    </location>
</feature>
<keyword evidence="1" id="KW-0597">Phosphoprotein</keyword>
<dbReference type="PANTHER" id="PTHR14955:SF7">
    <property type="entry name" value="TRANSCRIPTION FACTOR 20"/>
    <property type="match status" value="1"/>
</dbReference>
<feature type="compositionally biased region" description="Low complexity" evidence="5">
    <location>
        <begin position="328"/>
        <end position="339"/>
    </location>
</feature>
<dbReference type="Proteomes" id="UP000261540">
    <property type="component" value="Unplaced"/>
</dbReference>
<reference evidence="7" key="1">
    <citation type="submission" date="2025-08" db="UniProtKB">
        <authorList>
            <consortium name="Ensembl"/>
        </authorList>
    </citation>
    <scope>IDENTIFICATION</scope>
</reference>
<feature type="compositionally biased region" description="Polar residues" evidence="5">
    <location>
        <begin position="1219"/>
        <end position="1231"/>
    </location>
</feature>
<dbReference type="InterPro" id="IPR034732">
    <property type="entry name" value="EPHD"/>
</dbReference>
<evidence type="ECO:0000313" key="8">
    <source>
        <dbReference type="Proteomes" id="UP000261540"/>
    </source>
</evidence>
<evidence type="ECO:0000313" key="7">
    <source>
        <dbReference type="Ensembl" id="ENSPKIP00000023390.1"/>
    </source>
</evidence>
<keyword evidence="3" id="KW-0863">Zinc-finger</keyword>
<feature type="compositionally biased region" description="Basic and acidic residues" evidence="5">
    <location>
        <begin position="701"/>
        <end position="711"/>
    </location>
</feature>